<sequence>MNIFVKATPPSKTIADLLVIYTFENSIDDLPFSSNLNSEIKQACQKEDFKGKEKQTLVLYTKGIIPSYKLAVVGLGKEKDFDLSNLRKAAAETIRIAHKLKTKRLAVSLSSSWFRNFSAQNISQAVVEGIKLGGYKFLKYKSDSPTENSVSVDEVYLLSSPNRVESVDEGMVRGNIFADSTTYARDLINEPSAFTTPAYLADAAREIAKKSNNLISVKIYERDEAKKMGMGAFLGVAQGSTEPPKFIVLKYKSPGAGKKITVVGKGITFDTGGLSLKPAEHMMTMKMDMAGAASTLAIFEGLAKLKPKVNVVGIIAACENMPSGSALKPGDILKALNGKTIEVLNTDAEGRLTLADALSYAVKEKPDVIIDMATLTGACMVALGQEIAGLWGNNEKLVNDIKKAAGIEGEKVWPMPLPSEYRELIKSDVADLKNIQTGKYGGAITAALFLEEFVDDVPWVHMDIAGPAYEESETTLVPKGGAGFGVRTILQYLLTLG</sequence>
<dbReference type="InterPro" id="IPR023042">
    <property type="entry name" value="Peptidase_M17_leu_NH2_pept"/>
</dbReference>
<dbReference type="GO" id="GO:0006508">
    <property type="term" value="P:proteolysis"/>
    <property type="evidence" value="ECO:0007669"/>
    <property type="project" value="UniProtKB-KW"/>
</dbReference>
<feature type="active site" evidence="7">
    <location>
        <position position="351"/>
    </location>
</feature>
<dbReference type="SUPFAM" id="SSF53187">
    <property type="entry name" value="Zn-dependent exopeptidases"/>
    <property type="match status" value="1"/>
</dbReference>
<feature type="binding site" evidence="7">
    <location>
        <position position="270"/>
    </location>
    <ligand>
        <name>Mn(2+)</name>
        <dbReference type="ChEBI" id="CHEBI:29035"/>
        <label>2</label>
    </ligand>
</feature>
<comment type="catalytic activity">
    <reaction evidence="1 7">
        <text>Release of an N-terminal amino acid, Xaa-|-Yaa-, in which Xaa is preferably Leu, but may be other amino acids including Pro although not Arg or Lys, and Yaa may be Pro. Amino acid amides and methyl esters are also readily hydrolyzed, but rates on arylamides are exceedingly low.</text>
        <dbReference type="EC" id="3.4.11.1"/>
    </reaction>
</comment>
<feature type="binding site" evidence="7">
    <location>
        <position position="265"/>
    </location>
    <ligand>
        <name>Mn(2+)</name>
        <dbReference type="ChEBI" id="CHEBI:29035"/>
        <label>2</label>
    </ligand>
</feature>
<keyword evidence="7" id="KW-0963">Cytoplasm</keyword>
<feature type="binding site" evidence="7">
    <location>
        <position position="349"/>
    </location>
    <ligand>
        <name>Mn(2+)</name>
        <dbReference type="ChEBI" id="CHEBI:29035"/>
        <label>1</label>
    </ligand>
</feature>
<dbReference type="PROSITE" id="PS00631">
    <property type="entry name" value="CYTOSOL_AP"/>
    <property type="match status" value="1"/>
</dbReference>
<evidence type="ECO:0000256" key="6">
    <source>
        <dbReference type="ARBA" id="ARBA00022801"/>
    </source>
</evidence>
<dbReference type="Pfam" id="PF00883">
    <property type="entry name" value="Peptidase_M17"/>
    <property type="match status" value="1"/>
</dbReference>
<protein>
    <recommendedName>
        <fullName evidence="7">Probable cytosol aminopeptidase</fullName>
        <ecNumber evidence="7">3.4.11.1</ecNumber>
    </recommendedName>
    <alternativeName>
        <fullName evidence="7">Leucine aminopeptidase</fullName>
        <shortName evidence="7">LAP</shortName>
        <ecNumber evidence="7">3.4.11.10</ecNumber>
    </alternativeName>
    <alternativeName>
        <fullName evidence="7">Leucyl aminopeptidase</fullName>
    </alternativeName>
</protein>
<dbReference type="NCBIfam" id="NF002073">
    <property type="entry name" value="PRK00913.1-2"/>
    <property type="match status" value="1"/>
</dbReference>
<dbReference type="EC" id="3.4.11.10" evidence="7"/>
<proteinExistence type="inferred from homology"/>
<comment type="subcellular location">
    <subcellularLocation>
        <location evidence="7">Cytoplasm</location>
    </subcellularLocation>
</comment>
<dbReference type="GO" id="GO:0005737">
    <property type="term" value="C:cytoplasm"/>
    <property type="evidence" value="ECO:0007669"/>
    <property type="project" value="UniProtKB-SubCell"/>
</dbReference>
<dbReference type="NCBIfam" id="NF002074">
    <property type="entry name" value="PRK00913.1-4"/>
    <property type="match status" value="1"/>
</dbReference>
<feature type="binding site" evidence="7">
    <location>
        <position position="270"/>
    </location>
    <ligand>
        <name>Mn(2+)</name>
        <dbReference type="ChEBI" id="CHEBI:29035"/>
        <label>1</label>
    </ligand>
</feature>
<comment type="function">
    <text evidence="7">Presumably involved in the processing and regular turnover of intracellular proteins. Catalyzes the removal of unsubstituted N-terminal amino acids from various peptides.</text>
</comment>
<dbReference type="NCBIfam" id="NF002083">
    <property type="entry name" value="PRK00913.3-5"/>
    <property type="match status" value="1"/>
</dbReference>
<keyword evidence="5 7" id="KW-0645">Protease</keyword>
<feature type="active site" evidence="7">
    <location>
        <position position="277"/>
    </location>
</feature>
<dbReference type="Gene3D" id="3.40.220.10">
    <property type="entry name" value="Leucine Aminopeptidase, subunit E, domain 1"/>
    <property type="match status" value="1"/>
</dbReference>
<comment type="caution">
    <text evidence="9">The sequence shown here is derived from an EMBL/GenBank/DDBJ whole genome shotgun (WGS) entry which is preliminary data.</text>
</comment>
<dbReference type="PANTHER" id="PTHR11963">
    <property type="entry name" value="LEUCINE AMINOPEPTIDASE-RELATED"/>
    <property type="match status" value="1"/>
</dbReference>
<dbReference type="SUPFAM" id="SSF52949">
    <property type="entry name" value="Macro domain-like"/>
    <property type="match status" value="1"/>
</dbReference>
<accession>A0A1F5ZQ86</accession>
<keyword evidence="6 7" id="KW-0378">Hydrolase</keyword>
<evidence type="ECO:0000256" key="1">
    <source>
        <dbReference type="ARBA" id="ARBA00000135"/>
    </source>
</evidence>
<dbReference type="InterPro" id="IPR008283">
    <property type="entry name" value="Peptidase_M17_N"/>
</dbReference>
<dbReference type="InterPro" id="IPR043472">
    <property type="entry name" value="Macro_dom-like"/>
</dbReference>
<evidence type="ECO:0000256" key="2">
    <source>
        <dbReference type="ARBA" id="ARBA00000967"/>
    </source>
</evidence>
<keyword evidence="7" id="KW-0464">Manganese</keyword>
<dbReference type="Proteomes" id="UP000177383">
    <property type="component" value="Unassembled WGS sequence"/>
</dbReference>
<name>A0A1F5ZQ86_9BACT</name>
<dbReference type="EMBL" id="MFJE01000013">
    <property type="protein sequence ID" value="OGG14660.1"/>
    <property type="molecule type" value="Genomic_DNA"/>
</dbReference>
<keyword evidence="7" id="KW-0479">Metal-binding</keyword>
<evidence type="ECO:0000256" key="7">
    <source>
        <dbReference type="HAMAP-Rule" id="MF_00181"/>
    </source>
</evidence>
<evidence type="ECO:0000256" key="4">
    <source>
        <dbReference type="ARBA" id="ARBA00022438"/>
    </source>
</evidence>
<keyword evidence="4 7" id="KW-0031">Aminopeptidase</keyword>
<comment type="similarity">
    <text evidence="3 7">Belongs to the peptidase M17 family.</text>
</comment>
<dbReference type="NCBIfam" id="NF002076">
    <property type="entry name" value="PRK00913.2-3"/>
    <property type="match status" value="1"/>
</dbReference>
<evidence type="ECO:0000313" key="10">
    <source>
        <dbReference type="Proteomes" id="UP000177383"/>
    </source>
</evidence>
<dbReference type="InterPro" id="IPR011356">
    <property type="entry name" value="Leucine_aapep/pepB"/>
</dbReference>
<gene>
    <name evidence="7" type="primary">pepA</name>
    <name evidence="9" type="ORF">A2773_02645</name>
</gene>
<reference evidence="9 10" key="1">
    <citation type="journal article" date="2016" name="Nat. Commun.">
        <title>Thousands of microbial genomes shed light on interconnected biogeochemical processes in an aquifer system.</title>
        <authorList>
            <person name="Anantharaman K."/>
            <person name="Brown C.T."/>
            <person name="Hug L.A."/>
            <person name="Sharon I."/>
            <person name="Castelle C.J."/>
            <person name="Probst A.J."/>
            <person name="Thomas B.C."/>
            <person name="Singh A."/>
            <person name="Wilkins M.J."/>
            <person name="Karaoz U."/>
            <person name="Brodie E.L."/>
            <person name="Williams K.H."/>
            <person name="Hubbard S.S."/>
            <person name="Banfield J.F."/>
        </authorList>
    </citation>
    <scope>NUCLEOTIDE SEQUENCE [LARGE SCALE GENOMIC DNA]</scope>
</reference>
<dbReference type="GO" id="GO:0070006">
    <property type="term" value="F:metalloaminopeptidase activity"/>
    <property type="evidence" value="ECO:0007669"/>
    <property type="project" value="InterPro"/>
</dbReference>
<feature type="binding site" evidence="7">
    <location>
        <position position="288"/>
    </location>
    <ligand>
        <name>Mn(2+)</name>
        <dbReference type="ChEBI" id="CHEBI:29035"/>
        <label>2</label>
    </ligand>
</feature>
<dbReference type="PRINTS" id="PR00481">
    <property type="entry name" value="LAMNOPPTDASE"/>
</dbReference>
<evidence type="ECO:0000259" key="8">
    <source>
        <dbReference type="PROSITE" id="PS00631"/>
    </source>
</evidence>
<dbReference type="Gene3D" id="3.40.630.10">
    <property type="entry name" value="Zn peptidases"/>
    <property type="match status" value="1"/>
</dbReference>
<comment type="catalytic activity">
    <reaction evidence="2 7">
        <text>Release of an N-terminal amino acid, preferentially leucine, but not glutamic or aspartic acids.</text>
        <dbReference type="EC" id="3.4.11.10"/>
    </reaction>
</comment>
<dbReference type="InterPro" id="IPR000819">
    <property type="entry name" value="Peptidase_M17_C"/>
</dbReference>
<feature type="binding site" evidence="7">
    <location>
        <position position="349"/>
    </location>
    <ligand>
        <name>Mn(2+)</name>
        <dbReference type="ChEBI" id="CHEBI:29035"/>
        <label>2</label>
    </ligand>
</feature>
<dbReference type="GO" id="GO:0030145">
    <property type="term" value="F:manganese ion binding"/>
    <property type="evidence" value="ECO:0007669"/>
    <property type="project" value="UniProtKB-UniRule"/>
</dbReference>
<evidence type="ECO:0000313" key="9">
    <source>
        <dbReference type="EMBL" id="OGG14660.1"/>
    </source>
</evidence>
<dbReference type="PANTHER" id="PTHR11963:SF23">
    <property type="entry name" value="CYTOSOL AMINOPEPTIDASE"/>
    <property type="match status" value="1"/>
</dbReference>
<organism evidence="9 10">
    <name type="scientific">Candidatus Gottesmanbacteria bacterium RIFCSPHIGHO2_01_FULL_39_10</name>
    <dbReference type="NCBI Taxonomy" id="1798375"/>
    <lineage>
        <taxon>Bacteria</taxon>
        <taxon>Candidatus Gottesmaniibacteriota</taxon>
    </lineage>
</organism>
<dbReference type="AlphaFoldDB" id="A0A1F5ZQ86"/>
<dbReference type="STRING" id="1798375.A2773_02645"/>
<feature type="domain" description="Cytosol aminopeptidase" evidence="8">
    <location>
        <begin position="345"/>
        <end position="352"/>
    </location>
</feature>
<dbReference type="Pfam" id="PF02789">
    <property type="entry name" value="Peptidase_M17_N"/>
    <property type="match status" value="1"/>
</dbReference>
<dbReference type="EC" id="3.4.11.1" evidence="7"/>
<evidence type="ECO:0000256" key="5">
    <source>
        <dbReference type="ARBA" id="ARBA00022670"/>
    </source>
</evidence>
<comment type="cofactor">
    <cofactor evidence="7">
        <name>Mn(2+)</name>
        <dbReference type="ChEBI" id="CHEBI:29035"/>
    </cofactor>
    <text evidence="7">Binds 2 manganese ions per subunit.</text>
</comment>
<feature type="binding site" evidence="7">
    <location>
        <position position="347"/>
    </location>
    <ligand>
        <name>Mn(2+)</name>
        <dbReference type="ChEBI" id="CHEBI:29035"/>
        <label>1</label>
    </ligand>
</feature>
<dbReference type="HAMAP" id="MF_00181">
    <property type="entry name" value="Cytosol_peptidase_M17"/>
    <property type="match status" value="1"/>
</dbReference>
<dbReference type="CDD" id="cd00433">
    <property type="entry name" value="Peptidase_M17"/>
    <property type="match status" value="1"/>
</dbReference>
<evidence type="ECO:0000256" key="3">
    <source>
        <dbReference type="ARBA" id="ARBA00009528"/>
    </source>
</evidence>